<evidence type="ECO:0000313" key="4">
    <source>
        <dbReference type="Proteomes" id="UP001350748"/>
    </source>
</evidence>
<dbReference type="RefSeq" id="WP_332082969.1">
    <property type="nucleotide sequence ID" value="NZ_JAZHYN010000068.1"/>
</dbReference>
<comment type="caution">
    <text evidence="3">The sequence shown here is derived from an EMBL/GenBank/DDBJ whole genome shotgun (WGS) entry which is preliminary data.</text>
</comment>
<proteinExistence type="predicted"/>
<protein>
    <recommendedName>
        <fullName evidence="5">Cell envelope biogenesis protein TolA</fullName>
    </recommendedName>
</protein>
<evidence type="ECO:0008006" key="5">
    <source>
        <dbReference type="Google" id="ProtNLM"/>
    </source>
</evidence>
<dbReference type="EMBL" id="JAZHYN010000068">
    <property type="protein sequence ID" value="MEF3367938.1"/>
    <property type="molecule type" value="Genomic_DNA"/>
</dbReference>
<reference evidence="3 4" key="1">
    <citation type="submission" date="2024-02" db="EMBL/GenBank/DDBJ databases">
        <authorList>
            <person name="Grouzdev D."/>
        </authorList>
    </citation>
    <scope>NUCLEOTIDE SEQUENCE [LARGE SCALE GENOMIC DNA]</scope>
    <source>
        <strain evidence="3 4">9N</strain>
    </source>
</reference>
<evidence type="ECO:0000256" key="2">
    <source>
        <dbReference type="SAM" id="SignalP"/>
    </source>
</evidence>
<keyword evidence="4" id="KW-1185">Reference proteome</keyword>
<name>A0ABU7XKL7_9HYPH</name>
<dbReference type="Proteomes" id="UP001350748">
    <property type="component" value="Unassembled WGS sequence"/>
</dbReference>
<evidence type="ECO:0000313" key="3">
    <source>
        <dbReference type="EMBL" id="MEF3367938.1"/>
    </source>
</evidence>
<keyword evidence="2" id="KW-0732">Signal</keyword>
<accession>A0ABU7XKL7</accession>
<evidence type="ECO:0000256" key="1">
    <source>
        <dbReference type="SAM" id="MobiDB-lite"/>
    </source>
</evidence>
<feature type="compositionally biased region" description="Basic and acidic residues" evidence="1">
    <location>
        <begin position="120"/>
        <end position="143"/>
    </location>
</feature>
<sequence length="176" mass="18460">MVIRLAVSRAAAGFFAVAAGVVAGSGAAYAQAHVLKECGSQYQAAKAANELAGRSWQDFLKECRARLSEQAKPEEAKPAEAAPAESKPVEAKPAEAPAAPPPAAAKPEEKPAAAAPTEAKPAEPAKKDSQAALRAREKKCGAEWKAKKAELKKADAKITWPKYWSECNKKLKAAGE</sequence>
<feature type="region of interest" description="Disordered" evidence="1">
    <location>
        <begin position="67"/>
        <end position="143"/>
    </location>
</feature>
<organism evidence="3 4">
    <name type="scientific">Methylocystis borbori</name>
    <dbReference type="NCBI Taxonomy" id="3118750"/>
    <lineage>
        <taxon>Bacteria</taxon>
        <taxon>Pseudomonadati</taxon>
        <taxon>Pseudomonadota</taxon>
        <taxon>Alphaproteobacteria</taxon>
        <taxon>Hyphomicrobiales</taxon>
        <taxon>Methylocystaceae</taxon>
        <taxon>Methylocystis</taxon>
    </lineage>
</organism>
<feature type="signal peptide" evidence="2">
    <location>
        <begin position="1"/>
        <end position="30"/>
    </location>
</feature>
<feature type="compositionally biased region" description="Basic and acidic residues" evidence="1">
    <location>
        <begin position="67"/>
        <end position="78"/>
    </location>
</feature>
<feature type="chain" id="PRO_5045137370" description="Cell envelope biogenesis protein TolA" evidence="2">
    <location>
        <begin position="31"/>
        <end position="176"/>
    </location>
</feature>
<gene>
    <name evidence="3" type="ORF">V3H18_15495</name>
</gene>